<evidence type="ECO:0000313" key="2">
    <source>
        <dbReference type="Proteomes" id="UP000838749"/>
    </source>
</evidence>
<accession>A0ABM9B6F9</accession>
<dbReference type="Proteomes" id="UP000838749">
    <property type="component" value="Unassembled WGS sequence"/>
</dbReference>
<dbReference type="RefSeq" id="WP_234530109.1">
    <property type="nucleotide sequence ID" value="NZ_CAKMAB010000001.1"/>
</dbReference>
<evidence type="ECO:0000313" key="1">
    <source>
        <dbReference type="EMBL" id="CAH1054071.1"/>
    </source>
</evidence>
<protein>
    <submittedName>
        <fullName evidence="1">Uncharacterized protein</fullName>
    </submittedName>
</protein>
<comment type="caution">
    <text evidence="1">The sequence shown here is derived from an EMBL/GenBank/DDBJ whole genome shotgun (WGS) entry which is preliminary data.</text>
</comment>
<sequence>MKVLIEGGFYIESDDREFVLKEYTGAISKPAKGETEGKPVFKTHGYFHDVQGAAQKFLKMRISSSQATNLRELIADVESIRDFIRSRIDF</sequence>
<reference evidence="1" key="1">
    <citation type="submission" date="2021-12" db="EMBL/GenBank/DDBJ databases">
        <authorList>
            <person name="Criscuolo A."/>
        </authorList>
    </citation>
    <scope>NUCLEOTIDE SEQUENCE</scope>
    <source>
        <strain evidence="1">CIP111894</strain>
    </source>
</reference>
<dbReference type="EMBL" id="CAKMAB010000001">
    <property type="protein sequence ID" value="CAH1054071.1"/>
    <property type="molecule type" value="Genomic_DNA"/>
</dbReference>
<name>A0ABM9B6F9_9BACL</name>
<organism evidence="1 2">
    <name type="scientific">Paenibacillus pseudetheri</name>
    <dbReference type="NCBI Taxonomy" id="2897682"/>
    <lineage>
        <taxon>Bacteria</taxon>
        <taxon>Bacillati</taxon>
        <taxon>Bacillota</taxon>
        <taxon>Bacilli</taxon>
        <taxon>Bacillales</taxon>
        <taxon>Paenibacillaceae</taxon>
        <taxon>Paenibacillus</taxon>
    </lineage>
</organism>
<gene>
    <name evidence="1" type="ORF">PAECIP111894_00216</name>
</gene>
<keyword evidence="2" id="KW-1185">Reference proteome</keyword>
<proteinExistence type="predicted"/>